<reference evidence="1" key="1">
    <citation type="journal article" date="2014" name="Front. Microbiol.">
        <title>High frequency of phylogenetically diverse reductive dehalogenase-homologous genes in deep subseafloor sedimentary metagenomes.</title>
        <authorList>
            <person name="Kawai M."/>
            <person name="Futagami T."/>
            <person name="Toyoda A."/>
            <person name="Takaki Y."/>
            <person name="Nishi S."/>
            <person name="Hori S."/>
            <person name="Arai W."/>
            <person name="Tsubouchi T."/>
            <person name="Morono Y."/>
            <person name="Uchiyama I."/>
            <person name="Ito T."/>
            <person name="Fujiyama A."/>
            <person name="Inagaki F."/>
            <person name="Takami H."/>
        </authorList>
    </citation>
    <scope>NUCLEOTIDE SEQUENCE</scope>
    <source>
        <strain evidence="1">Expedition CK06-06</strain>
    </source>
</reference>
<evidence type="ECO:0000313" key="1">
    <source>
        <dbReference type="EMBL" id="GAG75351.1"/>
    </source>
</evidence>
<gene>
    <name evidence="1" type="ORF">S01H4_32757</name>
</gene>
<accession>X1BT78</accession>
<proteinExistence type="predicted"/>
<name>X1BT78_9ZZZZ</name>
<comment type="caution">
    <text evidence="1">The sequence shown here is derived from an EMBL/GenBank/DDBJ whole genome shotgun (WGS) entry which is preliminary data.</text>
</comment>
<dbReference type="EMBL" id="BART01017166">
    <property type="protein sequence ID" value="GAG75351.1"/>
    <property type="molecule type" value="Genomic_DNA"/>
</dbReference>
<protein>
    <submittedName>
        <fullName evidence="1">Uncharacterized protein</fullName>
    </submittedName>
</protein>
<dbReference type="AlphaFoldDB" id="X1BT78"/>
<sequence length="237" mass="26491">VNNLPGTINFYDAVGMFKVGGTVRTTQEDLDNLNVISGGTSGGTITGTTFVYDFPYNAIDVLNDSDIYFGAQWLNLSMYFPQINWTFAYTSGDDRQQDTGDLWWKDYFKGFEGRRGEWFSVGPSQTQFTVASEFDARFMASAHALRTTFVNVSKEDVVTFSEINRKGLRKNDSNLSGVTLTGTYQYLPATGTSSQFNYGEVGYDTTNTGSPTTPNPFFFKGMYNANSIQLLFDFNFI</sequence>
<organism evidence="1">
    <name type="scientific">marine sediment metagenome</name>
    <dbReference type="NCBI Taxonomy" id="412755"/>
    <lineage>
        <taxon>unclassified sequences</taxon>
        <taxon>metagenomes</taxon>
        <taxon>ecological metagenomes</taxon>
    </lineage>
</organism>
<feature type="non-terminal residue" evidence="1">
    <location>
        <position position="1"/>
    </location>
</feature>